<feature type="compositionally biased region" description="Acidic residues" evidence="2">
    <location>
        <begin position="72"/>
        <end position="103"/>
    </location>
</feature>
<organism evidence="3 4">
    <name type="scientific">Streptomyces globosus</name>
    <dbReference type="NCBI Taxonomy" id="68209"/>
    <lineage>
        <taxon>Bacteria</taxon>
        <taxon>Bacillati</taxon>
        <taxon>Actinomycetota</taxon>
        <taxon>Actinomycetes</taxon>
        <taxon>Kitasatosporales</taxon>
        <taxon>Streptomycetaceae</taxon>
        <taxon>Streptomyces</taxon>
    </lineage>
</organism>
<feature type="compositionally biased region" description="Low complexity" evidence="2">
    <location>
        <begin position="109"/>
        <end position="120"/>
    </location>
</feature>
<gene>
    <name evidence="3" type="ORF">C0216_27690</name>
</gene>
<keyword evidence="4" id="KW-1185">Reference proteome</keyword>
<dbReference type="RefSeq" id="WP_114057892.1">
    <property type="nucleotide sequence ID" value="NZ_CP030862.1"/>
</dbReference>
<accession>A0A344U748</accession>
<evidence type="ECO:0000256" key="1">
    <source>
        <dbReference type="SAM" id="Coils"/>
    </source>
</evidence>
<keyword evidence="1" id="KW-0175">Coiled coil</keyword>
<dbReference type="Proteomes" id="UP000252004">
    <property type="component" value="Chromosome"/>
</dbReference>
<feature type="coiled-coil region" evidence="1">
    <location>
        <begin position="26"/>
        <end position="60"/>
    </location>
</feature>
<dbReference type="EMBL" id="CP030862">
    <property type="protein sequence ID" value="AXE26719.1"/>
    <property type="molecule type" value="Genomic_DNA"/>
</dbReference>
<dbReference type="AlphaFoldDB" id="A0A344U748"/>
<evidence type="ECO:0000256" key="2">
    <source>
        <dbReference type="SAM" id="MobiDB-lite"/>
    </source>
</evidence>
<reference evidence="3 4" key="1">
    <citation type="submission" date="2018-01" db="EMBL/GenBank/DDBJ databases">
        <title>Draft genome Sequence of streptomyces globosus LZH-48.</title>
        <authorList>
            <person name="Ran K."/>
            <person name="Li Z."/>
            <person name="Wei S."/>
            <person name="Dong R."/>
        </authorList>
    </citation>
    <scope>NUCLEOTIDE SEQUENCE [LARGE SCALE GENOMIC DNA]</scope>
    <source>
        <strain evidence="3 4">LZH-48</strain>
    </source>
</reference>
<dbReference type="OrthoDB" id="4191708at2"/>
<feature type="region of interest" description="Disordered" evidence="2">
    <location>
        <begin position="62"/>
        <end position="126"/>
    </location>
</feature>
<dbReference type="KEGG" id="sgz:C0216_27690"/>
<evidence type="ECO:0000313" key="3">
    <source>
        <dbReference type="EMBL" id="AXE26719.1"/>
    </source>
</evidence>
<name>A0A344U748_9ACTN</name>
<evidence type="ECO:0000313" key="4">
    <source>
        <dbReference type="Proteomes" id="UP000252004"/>
    </source>
</evidence>
<protein>
    <submittedName>
        <fullName evidence="3">Uncharacterized protein</fullName>
    </submittedName>
</protein>
<proteinExistence type="predicted"/>
<sequence>MDFTGAGEPDAAPGLRTAVGIFSGKTDRTLARISELEAELADLRVEAAKYASTRDQLSEALAECLAGRSAPSEDDQSPQEEADAEDEDGNASAGDESEPSEPPEETRAGQSGPSRSPSGQLMQAVEQILVGAGRPMKVKDITEALGRPTKGDEGRAPIETTRATCKRLVKSGRAVEHPIGTFAARRFTESQGGDA</sequence>